<dbReference type="PANTHER" id="PTHR33418:SF1">
    <property type="entry name" value="HELICASE-ASSOCIATED DOMAIN-CONTAINING PROTEIN"/>
    <property type="match status" value="1"/>
</dbReference>
<dbReference type="Pfam" id="PF03457">
    <property type="entry name" value="HA"/>
    <property type="match status" value="2"/>
</dbReference>
<feature type="domain" description="Helicase-associated" evidence="1">
    <location>
        <begin position="18"/>
        <end position="77"/>
    </location>
</feature>
<evidence type="ECO:0000259" key="1">
    <source>
        <dbReference type="Pfam" id="PF03457"/>
    </source>
</evidence>
<protein>
    <recommendedName>
        <fullName evidence="1">Helicase-associated domain-containing protein</fullName>
    </recommendedName>
</protein>
<gene>
    <name evidence="2" type="ORF">FRACYDRAFT_269474</name>
</gene>
<keyword evidence="3" id="KW-1185">Reference proteome</keyword>
<reference evidence="2 3" key="1">
    <citation type="submission" date="2016-09" db="EMBL/GenBank/DDBJ databases">
        <title>Extensive genetic diversity and differential bi-allelic expression allows diatom success in the polar Southern Ocean.</title>
        <authorList>
            <consortium name="DOE Joint Genome Institute"/>
            <person name="Mock T."/>
            <person name="Otillar R.P."/>
            <person name="Strauss J."/>
            <person name="Dupont C."/>
            <person name="Frickenhaus S."/>
            <person name="Maumus F."/>
            <person name="Mcmullan M."/>
            <person name="Sanges R."/>
            <person name="Schmutz J."/>
            <person name="Toseland A."/>
            <person name="Valas R."/>
            <person name="Veluchamy A."/>
            <person name="Ward B.J."/>
            <person name="Allen A."/>
            <person name="Barry K."/>
            <person name="Falciatore A."/>
            <person name="Ferrante M."/>
            <person name="Fortunato A.E."/>
            <person name="Gloeckner G."/>
            <person name="Gruber A."/>
            <person name="Hipkin R."/>
            <person name="Janech M."/>
            <person name="Kroth P."/>
            <person name="Leese F."/>
            <person name="Lindquist E."/>
            <person name="Lyon B.R."/>
            <person name="Martin J."/>
            <person name="Mayer C."/>
            <person name="Parker M."/>
            <person name="Quesneville H."/>
            <person name="Raymond J."/>
            <person name="Uhlig C."/>
            <person name="Valentin K.U."/>
            <person name="Worden A.Z."/>
            <person name="Armbrust E.V."/>
            <person name="Bowler C."/>
            <person name="Green B."/>
            <person name="Moulton V."/>
            <person name="Van Oosterhout C."/>
            <person name="Grigoriev I."/>
        </authorList>
    </citation>
    <scope>NUCLEOTIDE SEQUENCE [LARGE SCALE GENOMIC DNA]</scope>
    <source>
        <strain evidence="2 3">CCMP1102</strain>
    </source>
</reference>
<proteinExistence type="predicted"/>
<dbReference type="InParanoid" id="A0A1E7FCG8"/>
<dbReference type="AlphaFoldDB" id="A0A1E7FCG8"/>
<dbReference type="KEGG" id="fcy:FRACYDRAFT_269474"/>
<name>A0A1E7FCG8_9STRA</name>
<accession>A0A1E7FCG8</accession>
<feature type="domain" description="Helicase-associated" evidence="1">
    <location>
        <begin position="81"/>
        <end position="143"/>
    </location>
</feature>
<dbReference type="EMBL" id="KV784359">
    <property type="protein sequence ID" value="OEU15745.1"/>
    <property type="molecule type" value="Genomic_DNA"/>
</dbReference>
<organism evidence="2 3">
    <name type="scientific">Fragilariopsis cylindrus CCMP1102</name>
    <dbReference type="NCBI Taxonomy" id="635003"/>
    <lineage>
        <taxon>Eukaryota</taxon>
        <taxon>Sar</taxon>
        <taxon>Stramenopiles</taxon>
        <taxon>Ochrophyta</taxon>
        <taxon>Bacillariophyta</taxon>
        <taxon>Bacillariophyceae</taxon>
        <taxon>Bacillariophycidae</taxon>
        <taxon>Bacillariales</taxon>
        <taxon>Bacillariaceae</taxon>
        <taxon>Fragilariopsis</taxon>
    </lineage>
</organism>
<evidence type="ECO:0000313" key="3">
    <source>
        <dbReference type="Proteomes" id="UP000095751"/>
    </source>
</evidence>
<dbReference type="InterPro" id="IPR005114">
    <property type="entry name" value="Helicase_assoc"/>
</dbReference>
<dbReference type="PANTHER" id="PTHR33418">
    <property type="entry name" value="HELICASE-ASSOCIATED"/>
    <property type="match status" value="1"/>
</dbReference>
<dbReference type="Gene3D" id="6.10.140.530">
    <property type="match status" value="2"/>
</dbReference>
<dbReference type="Proteomes" id="UP000095751">
    <property type="component" value="Unassembled WGS sequence"/>
</dbReference>
<sequence length="153" mass="18287">MRRLNSVKFVWKPNGSIPWMEMYQKLVAYKTQHKSTNVPFKYKKDPKLGSWANTQRWKFKNNELSEERINHLESISFVWSDVQWTAMYHKLAEYKRQHHGSTLVPLGYTEDPFLGRWVYNQRYAYNKGNLLGKRLKLLNAINFVWSLKNNASS</sequence>
<evidence type="ECO:0000313" key="2">
    <source>
        <dbReference type="EMBL" id="OEU15745.1"/>
    </source>
</evidence>